<dbReference type="eggNOG" id="ENOG50336XX">
    <property type="taxonomic scope" value="Bacteria"/>
</dbReference>
<evidence type="ECO:0000313" key="3">
    <source>
        <dbReference type="Proteomes" id="UP000001955"/>
    </source>
</evidence>
<dbReference type="STRING" id="630626.EBL_c28020"/>
<accession>I2BBG9</accession>
<dbReference type="InterPro" id="IPR008617">
    <property type="entry name" value="Uncharacterised_YcgJ"/>
</dbReference>
<evidence type="ECO:0000256" key="1">
    <source>
        <dbReference type="SAM" id="SignalP"/>
    </source>
</evidence>
<dbReference type="AlphaFoldDB" id="I2BBG9"/>
<dbReference type="EMBL" id="CP001560">
    <property type="protein sequence ID" value="AFJ47873.1"/>
    <property type="molecule type" value="Genomic_DNA"/>
</dbReference>
<dbReference type="RefSeq" id="WP_002439056.1">
    <property type="nucleotide sequence ID" value="NC_017910.1"/>
</dbReference>
<dbReference type="OrthoDB" id="5815745at2"/>
<keyword evidence="1" id="KW-0732">Signal</keyword>
<protein>
    <submittedName>
        <fullName evidence="2">Putative fels-1 prophage protein</fullName>
    </submittedName>
</protein>
<dbReference type="HOGENOM" id="CLU_136126_1_0_6"/>
<reference evidence="2 3" key="1">
    <citation type="journal article" date="2012" name="J. Bacteriol.">
        <title>Complete genome sequence of the B12-producing Shimwellia blattae strain DSM 4481, isolated from a cockroach.</title>
        <authorList>
            <person name="Brzuszkiewicz E."/>
            <person name="Waschkowitz T."/>
            <person name="Wiezer A."/>
            <person name="Daniel R."/>
        </authorList>
    </citation>
    <scope>NUCLEOTIDE SEQUENCE [LARGE SCALE GENOMIC DNA]</scope>
    <source>
        <strain evidence="3">ATCC 29907 / DSM 4481 / JCM 1650 / NBRC 105725 / CDC 9005-74</strain>
    </source>
</reference>
<feature type="chain" id="PRO_5003656072" evidence="1">
    <location>
        <begin position="23"/>
        <end position="120"/>
    </location>
</feature>
<dbReference type="Proteomes" id="UP000001955">
    <property type="component" value="Chromosome"/>
</dbReference>
<dbReference type="Pfam" id="PF05666">
    <property type="entry name" value="YcgJ"/>
    <property type="match status" value="1"/>
</dbReference>
<organism evidence="2 3">
    <name type="scientific">Shimwellia blattae (strain ATCC 29907 / DSM 4481 / JCM 1650 / NBRC 105725 / CDC 9005-74)</name>
    <name type="common">Escherichia blattae</name>
    <dbReference type="NCBI Taxonomy" id="630626"/>
    <lineage>
        <taxon>Bacteria</taxon>
        <taxon>Pseudomonadati</taxon>
        <taxon>Pseudomonadota</taxon>
        <taxon>Gammaproteobacteria</taxon>
        <taxon>Enterobacterales</taxon>
        <taxon>Enterobacteriaceae</taxon>
        <taxon>Shimwellia</taxon>
    </lineage>
</organism>
<dbReference type="PATRIC" id="fig|630626.3.peg.2719"/>
<proteinExistence type="predicted"/>
<sequence length="120" mass="12706">MAIRKAGLMIALGLMCAPGLWAAAVHHPYSPHPGVLCDAYICADSTGISQALTGKYLGQGRADKLAAAGAFDTRAFTFAGGVFCDVEEKLCRDDRYFGPDGKRSGRVNHHYTALLFGAGK</sequence>
<dbReference type="KEGG" id="ebt:EBL_c28020"/>
<keyword evidence="3" id="KW-1185">Reference proteome</keyword>
<name>I2BBG9_SHIBC</name>
<feature type="signal peptide" evidence="1">
    <location>
        <begin position="1"/>
        <end position="22"/>
    </location>
</feature>
<gene>
    <name evidence="2" type="ordered locus">EBL_c28020</name>
</gene>
<accession>K6UP68</accession>
<evidence type="ECO:0000313" key="2">
    <source>
        <dbReference type="EMBL" id="AFJ47873.1"/>
    </source>
</evidence>